<reference evidence="2" key="1">
    <citation type="submission" date="2016-10" db="EMBL/GenBank/DDBJ databases">
        <authorList>
            <person name="Varghese N."/>
            <person name="Submissions S."/>
        </authorList>
    </citation>
    <scope>NUCLEOTIDE SEQUENCE [LARGE SCALE GENOMIC DNA]</scope>
    <source>
        <strain evidence="2">DSM 11526</strain>
    </source>
</reference>
<sequence>MFRFPSEPLSEHNLVEQLEMLGGLLVQQGDVLQFSLLDHHFALTRIEQPGALVRWLEKAADTAPDLRTLYIELPAGEHASTAPPTRFEHCRVSGVEAAFDCHRMAAGALECDRVLISLALQDSSATLVCEYIV</sequence>
<evidence type="ECO:0000313" key="2">
    <source>
        <dbReference type="Proteomes" id="UP000242469"/>
    </source>
</evidence>
<organism evidence="1 2">
    <name type="scientific">Marinobacterium iners DSM 11526</name>
    <dbReference type="NCBI Taxonomy" id="1122198"/>
    <lineage>
        <taxon>Bacteria</taxon>
        <taxon>Pseudomonadati</taxon>
        <taxon>Pseudomonadota</taxon>
        <taxon>Gammaproteobacteria</taxon>
        <taxon>Oceanospirillales</taxon>
        <taxon>Oceanospirillaceae</taxon>
        <taxon>Marinobacterium</taxon>
    </lineage>
</organism>
<keyword evidence="2" id="KW-1185">Reference proteome</keyword>
<proteinExistence type="predicted"/>
<gene>
    <name evidence="1" type="ORF">SAMN02745729_11844</name>
</gene>
<dbReference type="STRING" id="1122198.SAMN02745729_11844"/>
<name>A0A1H4GN57_9GAMM</name>
<dbReference type="AlphaFoldDB" id="A0A1H4GN57"/>
<dbReference type="Proteomes" id="UP000242469">
    <property type="component" value="Unassembled WGS sequence"/>
</dbReference>
<accession>A0A1H4GN57</accession>
<evidence type="ECO:0000313" key="1">
    <source>
        <dbReference type="EMBL" id="SEB11043.1"/>
    </source>
</evidence>
<protein>
    <submittedName>
        <fullName evidence="1">Uncharacterized protein</fullName>
    </submittedName>
</protein>
<dbReference type="RefSeq" id="WP_091827715.1">
    <property type="nucleotide sequence ID" value="NZ_FNRJ01000018.1"/>
</dbReference>
<dbReference type="EMBL" id="FNRJ01000018">
    <property type="protein sequence ID" value="SEB11043.1"/>
    <property type="molecule type" value="Genomic_DNA"/>
</dbReference>